<sequence>MVTTRASSRGASVGPESESSVFEFTSIPATPSRRKRTIKTSSASTGSAKKRRISVDMSQTWHHTPSSPILFWLAISLPLVAWDIGYVFGRPHTMPDGYLHWPLYVPYALYGKVDYIYGQKALDSNNGFTAAQTALNVVETAMYLVYLWMICTRADKAGKGTTKKTVSGRDGALAVVIGFSAAVMTLSKTVLYLANEYYSGFDNIAHNTPLDIVTLWVIPNGFWIVLPAYMIWKFGKEILDGLTLASGQSVKKSIGKKNIE</sequence>
<keyword evidence="2" id="KW-1133">Transmembrane helix</keyword>
<comment type="caution">
    <text evidence="3">The sequence shown here is derived from an EMBL/GenBank/DDBJ whole genome shotgun (WGS) entry which is preliminary data.</text>
</comment>
<accession>A0A8H5WJ58</accession>
<dbReference type="PANTHER" id="PTHR37919">
    <property type="entry name" value="PROTEIN CBG05606"/>
    <property type="match status" value="1"/>
</dbReference>
<name>A0A8H5WJ58_FUSHE</name>
<evidence type="ECO:0000256" key="2">
    <source>
        <dbReference type="SAM" id="Phobius"/>
    </source>
</evidence>
<protein>
    <recommendedName>
        <fullName evidence="5">C6 transcription factor</fullName>
    </recommendedName>
</protein>
<organism evidence="3 4">
    <name type="scientific">Fusarium heterosporum</name>
    <dbReference type="NCBI Taxonomy" id="42747"/>
    <lineage>
        <taxon>Eukaryota</taxon>
        <taxon>Fungi</taxon>
        <taxon>Dikarya</taxon>
        <taxon>Ascomycota</taxon>
        <taxon>Pezizomycotina</taxon>
        <taxon>Sordariomycetes</taxon>
        <taxon>Hypocreomycetidae</taxon>
        <taxon>Hypocreales</taxon>
        <taxon>Nectriaceae</taxon>
        <taxon>Fusarium</taxon>
        <taxon>Fusarium heterosporum species complex</taxon>
    </lineage>
</organism>
<feature type="transmembrane region" description="Helical" evidence="2">
    <location>
        <begin position="213"/>
        <end position="232"/>
    </location>
</feature>
<keyword evidence="4" id="KW-1185">Reference proteome</keyword>
<gene>
    <name evidence="3" type="ORF">FHETE_8201</name>
</gene>
<dbReference type="PANTHER" id="PTHR37919:SF2">
    <property type="entry name" value="EXPERA DOMAIN-CONTAINING PROTEIN"/>
    <property type="match status" value="1"/>
</dbReference>
<dbReference type="AlphaFoldDB" id="A0A8H5WJ58"/>
<feature type="transmembrane region" description="Helical" evidence="2">
    <location>
        <begin position="69"/>
        <end position="89"/>
    </location>
</feature>
<evidence type="ECO:0000313" key="3">
    <source>
        <dbReference type="EMBL" id="KAF5661921.1"/>
    </source>
</evidence>
<feature type="region of interest" description="Disordered" evidence="1">
    <location>
        <begin position="1"/>
        <end position="51"/>
    </location>
</feature>
<evidence type="ECO:0000256" key="1">
    <source>
        <dbReference type="SAM" id="MobiDB-lite"/>
    </source>
</evidence>
<keyword evidence="2" id="KW-0472">Membrane</keyword>
<evidence type="ECO:0008006" key="5">
    <source>
        <dbReference type="Google" id="ProtNLM"/>
    </source>
</evidence>
<evidence type="ECO:0000313" key="4">
    <source>
        <dbReference type="Proteomes" id="UP000567885"/>
    </source>
</evidence>
<feature type="compositionally biased region" description="Polar residues" evidence="1">
    <location>
        <begin position="17"/>
        <end position="29"/>
    </location>
</feature>
<dbReference type="OrthoDB" id="60858at2759"/>
<feature type="transmembrane region" description="Helical" evidence="2">
    <location>
        <begin position="172"/>
        <end position="193"/>
    </location>
</feature>
<feature type="compositionally biased region" description="Polar residues" evidence="1">
    <location>
        <begin position="1"/>
        <end position="10"/>
    </location>
</feature>
<reference evidence="3 4" key="1">
    <citation type="submission" date="2020-05" db="EMBL/GenBank/DDBJ databases">
        <title>Identification and distribution of gene clusters putatively required for synthesis of sphingolipid metabolism inhibitors in phylogenetically diverse species of the filamentous fungus Fusarium.</title>
        <authorList>
            <person name="Kim H.-S."/>
            <person name="Busman M."/>
            <person name="Brown D.W."/>
            <person name="Divon H."/>
            <person name="Uhlig S."/>
            <person name="Proctor R.H."/>
        </authorList>
    </citation>
    <scope>NUCLEOTIDE SEQUENCE [LARGE SCALE GENOMIC DNA]</scope>
    <source>
        <strain evidence="3 4">NRRL 20693</strain>
    </source>
</reference>
<dbReference type="EMBL" id="JAAGWQ010000171">
    <property type="protein sequence ID" value="KAF5661921.1"/>
    <property type="molecule type" value="Genomic_DNA"/>
</dbReference>
<feature type="transmembrane region" description="Helical" evidence="2">
    <location>
        <begin position="130"/>
        <end position="151"/>
    </location>
</feature>
<proteinExistence type="predicted"/>
<keyword evidence="2" id="KW-0812">Transmembrane</keyword>
<dbReference type="Proteomes" id="UP000567885">
    <property type="component" value="Unassembled WGS sequence"/>
</dbReference>